<evidence type="ECO:0000313" key="2">
    <source>
        <dbReference type="Proteomes" id="UP000324897"/>
    </source>
</evidence>
<protein>
    <recommendedName>
        <fullName evidence="3">F-box associated domain-containing protein</fullName>
    </recommendedName>
</protein>
<accession>A0A5J9VYF9</accession>
<evidence type="ECO:0000313" key="1">
    <source>
        <dbReference type="EMBL" id="TVU41289.1"/>
    </source>
</evidence>
<dbReference type="PANTHER" id="PTHR33186:SF15">
    <property type="entry name" value="OS06G0249850 PROTEIN"/>
    <property type="match status" value="1"/>
</dbReference>
<gene>
    <name evidence="1" type="ORF">EJB05_14793</name>
</gene>
<organism evidence="1 2">
    <name type="scientific">Eragrostis curvula</name>
    <name type="common">weeping love grass</name>
    <dbReference type="NCBI Taxonomy" id="38414"/>
    <lineage>
        <taxon>Eukaryota</taxon>
        <taxon>Viridiplantae</taxon>
        <taxon>Streptophyta</taxon>
        <taxon>Embryophyta</taxon>
        <taxon>Tracheophyta</taxon>
        <taxon>Spermatophyta</taxon>
        <taxon>Magnoliopsida</taxon>
        <taxon>Liliopsida</taxon>
        <taxon>Poales</taxon>
        <taxon>Poaceae</taxon>
        <taxon>PACMAD clade</taxon>
        <taxon>Chloridoideae</taxon>
        <taxon>Eragrostideae</taxon>
        <taxon>Eragrostidinae</taxon>
        <taxon>Eragrostis</taxon>
    </lineage>
</organism>
<comment type="caution">
    <text evidence="1">The sequence shown here is derived from an EMBL/GenBank/DDBJ whole genome shotgun (WGS) entry which is preliminary data.</text>
</comment>
<reference evidence="1 2" key="1">
    <citation type="journal article" date="2019" name="Sci. Rep.">
        <title>A high-quality genome of Eragrostis curvula grass provides insights into Poaceae evolution and supports new strategies to enhance forage quality.</title>
        <authorList>
            <person name="Carballo J."/>
            <person name="Santos B.A.C.M."/>
            <person name="Zappacosta D."/>
            <person name="Garbus I."/>
            <person name="Selva J.P."/>
            <person name="Gallo C.A."/>
            <person name="Diaz A."/>
            <person name="Albertini E."/>
            <person name="Caccamo M."/>
            <person name="Echenique V."/>
        </authorList>
    </citation>
    <scope>NUCLEOTIDE SEQUENCE [LARGE SCALE GENOMIC DNA]</scope>
    <source>
        <strain evidence="2">cv. Victoria</strain>
        <tissue evidence="1">Leaf</tissue>
    </source>
</reference>
<sequence length="204" mass="21995">DGSESDAWGEPTSTPHQGLFYSENARAAHVGNALYFVLDDDCDAPIRILKYDLTAWEIGLVQQPPMSTDDYCSIALTTAEGGGLGAATVEEGSKLYLWSWEPAPLNSGDNMGWTQRRVIDFKMLIPNCPFVHTPDVVGFAEGAGVVCMGMDRQFFTYDFKSGRLTQVQGVRGHGYIVPFVGFYTPPALEVASTSEGPGNGASNA</sequence>
<dbReference type="AlphaFoldDB" id="A0A5J9VYF9"/>
<dbReference type="PANTHER" id="PTHR33186">
    <property type="entry name" value="OS10G0136150 PROTEIN-RELATED"/>
    <property type="match status" value="1"/>
</dbReference>
<proteinExistence type="predicted"/>
<feature type="non-terminal residue" evidence="1">
    <location>
        <position position="1"/>
    </location>
</feature>
<dbReference type="Gramene" id="TVU41289">
    <property type="protein sequence ID" value="TVU41289"/>
    <property type="gene ID" value="EJB05_14793"/>
</dbReference>
<keyword evidence="2" id="KW-1185">Reference proteome</keyword>
<name>A0A5J9VYF9_9POAL</name>
<dbReference type="EMBL" id="RWGY01000007">
    <property type="protein sequence ID" value="TVU41289.1"/>
    <property type="molecule type" value="Genomic_DNA"/>
</dbReference>
<dbReference type="Proteomes" id="UP000324897">
    <property type="component" value="Chromosome 4"/>
</dbReference>
<evidence type="ECO:0008006" key="3">
    <source>
        <dbReference type="Google" id="ProtNLM"/>
    </source>
</evidence>